<dbReference type="Pfam" id="PF00392">
    <property type="entry name" value="GntR"/>
    <property type="match status" value="1"/>
</dbReference>
<dbReference type="PRINTS" id="PR00035">
    <property type="entry name" value="HTHGNTR"/>
</dbReference>
<keyword evidence="1" id="KW-0805">Transcription regulation</keyword>
<reference evidence="5 6" key="1">
    <citation type="journal article" date="2014" name="Int. J. Syst. Evol. Microbiol.">
        <title>Complete genome sequence of Corynebacterium casei LMG S-19264T (=DSM 44701T), isolated from a smear-ripened cheese.</title>
        <authorList>
            <consortium name="US DOE Joint Genome Institute (JGI-PGF)"/>
            <person name="Walter F."/>
            <person name="Albersmeier A."/>
            <person name="Kalinowski J."/>
            <person name="Ruckert C."/>
        </authorList>
    </citation>
    <scope>NUCLEOTIDE SEQUENCE [LARGE SCALE GENOMIC DNA]</scope>
    <source>
        <strain evidence="5 6">CGMCC 1.7286</strain>
    </source>
</reference>
<dbReference type="PANTHER" id="PTHR43537">
    <property type="entry name" value="TRANSCRIPTIONAL REGULATOR, GNTR FAMILY"/>
    <property type="match status" value="1"/>
</dbReference>
<dbReference type="PANTHER" id="PTHR43537:SF24">
    <property type="entry name" value="GLUCONATE OPERON TRANSCRIPTIONAL REPRESSOR"/>
    <property type="match status" value="1"/>
</dbReference>
<dbReference type="SUPFAM" id="SSF46785">
    <property type="entry name" value="Winged helix' DNA-binding domain"/>
    <property type="match status" value="1"/>
</dbReference>
<dbReference type="Gene3D" id="1.10.10.10">
    <property type="entry name" value="Winged helix-like DNA-binding domain superfamily/Winged helix DNA-binding domain"/>
    <property type="match status" value="1"/>
</dbReference>
<dbReference type="EMBL" id="BMLT01000001">
    <property type="protein sequence ID" value="GGO76370.1"/>
    <property type="molecule type" value="Genomic_DNA"/>
</dbReference>
<dbReference type="InterPro" id="IPR011711">
    <property type="entry name" value="GntR_C"/>
</dbReference>
<evidence type="ECO:0000256" key="1">
    <source>
        <dbReference type="ARBA" id="ARBA00023015"/>
    </source>
</evidence>
<dbReference type="InterPro" id="IPR036390">
    <property type="entry name" value="WH_DNA-bd_sf"/>
</dbReference>
<dbReference type="SMART" id="SM00345">
    <property type="entry name" value="HTH_GNTR"/>
    <property type="match status" value="1"/>
</dbReference>
<evidence type="ECO:0000256" key="2">
    <source>
        <dbReference type="ARBA" id="ARBA00023125"/>
    </source>
</evidence>
<evidence type="ECO:0000256" key="3">
    <source>
        <dbReference type="ARBA" id="ARBA00023163"/>
    </source>
</evidence>
<dbReference type="Proteomes" id="UP000599578">
    <property type="component" value="Unassembled WGS sequence"/>
</dbReference>
<dbReference type="InterPro" id="IPR000524">
    <property type="entry name" value="Tscrpt_reg_HTH_GntR"/>
</dbReference>
<dbReference type="Pfam" id="PF07729">
    <property type="entry name" value="FCD"/>
    <property type="match status" value="1"/>
</dbReference>
<organism evidence="5 6">
    <name type="scientific">Marinobacterium nitratireducens</name>
    <dbReference type="NCBI Taxonomy" id="518897"/>
    <lineage>
        <taxon>Bacteria</taxon>
        <taxon>Pseudomonadati</taxon>
        <taxon>Pseudomonadota</taxon>
        <taxon>Gammaproteobacteria</taxon>
        <taxon>Oceanospirillales</taxon>
        <taxon>Oceanospirillaceae</taxon>
        <taxon>Marinobacterium</taxon>
    </lineage>
</organism>
<dbReference type="Gene3D" id="1.20.120.530">
    <property type="entry name" value="GntR ligand-binding domain-like"/>
    <property type="match status" value="1"/>
</dbReference>
<evidence type="ECO:0000313" key="6">
    <source>
        <dbReference type="Proteomes" id="UP000599578"/>
    </source>
</evidence>
<evidence type="ECO:0000313" key="5">
    <source>
        <dbReference type="EMBL" id="GGO76370.1"/>
    </source>
</evidence>
<protein>
    <submittedName>
        <fullName evidence="5">GntR family transcriptional regulator</fullName>
    </submittedName>
</protein>
<dbReference type="GO" id="GO:0003677">
    <property type="term" value="F:DNA binding"/>
    <property type="evidence" value="ECO:0007669"/>
    <property type="project" value="UniProtKB-KW"/>
</dbReference>
<feature type="domain" description="HTH gntR-type" evidence="4">
    <location>
        <begin position="1"/>
        <end position="66"/>
    </location>
</feature>
<dbReference type="AlphaFoldDB" id="A0A917Z773"/>
<comment type="caution">
    <text evidence="5">The sequence shown here is derived from an EMBL/GenBank/DDBJ whole genome shotgun (WGS) entry which is preliminary data.</text>
</comment>
<dbReference type="CDD" id="cd07377">
    <property type="entry name" value="WHTH_GntR"/>
    <property type="match status" value="1"/>
</dbReference>
<proteinExistence type="predicted"/>
<gene>
    <name evidence="5" type="ORF">GCM10011348_03410</name>
</gene>
<dbReference type="InterPro" id="IPR008920">
    <property type="entry name" value="TF_FadR/GntR_C"/>
</dbReference>
<keyword evidence="6" id="KW-1185">Reference proteome</keyword>
<evidence type="ECO:0000259" key="4">
    <source>
        <dbReference type="PROSITE" id="PS50949"/>
    </source>
</evidence>
<dbReference type="PROSITE" id="PS50949">
    <property type="entry name" value="HTH_GNTR"/>
    <property type="match status" value="1"/>
</dbReference>
<sequence>MRYQIQEVLREEIFSGRFKPGQRLIEQDLCLELDISRTSLREALRSLEAEGLVTIVPHKGAVVTSLDIADIKQIYQVRGALEALAVQNFVLYGSDKDLANLKSSVEDFCKCVDNKLDGENSRDLKNQFYDCLLSINENKIIQDQLSKLNNRVSLFRSLSMARPGRLKYTAEELKSIIRAISNRDEILAGEAAKRHIEMSEKNIIELLSESKQKGIKSSHD</sequence>
<name>A0A917Z773_9GAMM</name>
<accession>A0A917Z773</accession>
<dbReference type="GO" id="GO:0003700">
    <property type="term" value="F:DNA-binding transcription factor activity"/>
    <property type="evidence" value="ECO:0007669"/>
    <property type="project" value="InterPro"/>
</dbReference>
<keyword evidence="3" id="KW-0804">Transcription</keyword>
<dbReference type="SMART" id="SM00895">
    <property type="entry name" value="FCD"/>
    <property type="match status" value="1"/>
</dbReference>
<keyword evidence="2" id="KW-0238">DNA-binding</keyword>
<dbReference type="SUPFAM" id="SSF48008">
    <property type="entry name" value="GntR ligand-binding domain-like"/>
    <property type="match status" value="1"/>
</dbReference>
<dbReference type="InterPro" id="IPR036388">
    <property type="entry name" value="WH-like_DNA-bd_sf"/>
</dbReference>